<evidence type="ECO:0000256" key="3">
    <source>
        <dbReference type="ARBA" id="ARBA00022737"/>
    </source>
</evidence>
<feature type="region of interest" description="Disordered" evidence="9">
    <location>
        <begin position="783"/>
        <end position="804"/>
    </location>
</feature>
<evidence type="ECO:0000256" key="5">
    <source>
        <dbReference type="ARBA" id="ARBA00022833"/>
    </source>
</evidence>
<dbReference type="GO" id="GO:0005815">
    <property type="term" value="C:microtubule organizing center"/>
    <property type="evidence" value="ECO:0007669"/>
    <property type="project" value="TreeGrafter"/>
</dbReference>
<evidence type="ECO:0000256" key="4">
    <source>
        <dbReference type="ARBA" id="ARBA00022771"/>
    </source>
</evidence>
<evidence type="ECO:0000313" key="11">
    <source>
        <dbReference type="EMBL" id="KAK1802975.1"/>
    </source>
</evidence>
<keyword evidence="3" id="KW-0677">Repeat</keyword>
<dbReference type="Pfam" id="PF00096">
    <property type="entry name" value="zf-C2H2"/>
    <property type="match status" value="3"/>
</dbReference>
<dbReference type="FunFam" id="3.30.160.60:FF:000021">
    <property type="entry name" value="Basic krueppel-like factor 3"/>
    <property type="match status" value="1"/>
</dbReference>
<keyword evidence="4 7" id="KW-0863">Zinc-finger</keyword>
<evidence type="ECO:0000256" key="7">
    <source>
        <dbReference type="PROSITE-ProRule" id="PRU00042"/>
    </source>
</evidence>
<dbReference type="PROSITE" id="PS00028">
    <property type="entry name" value="ZINC_FINGER_C2H2_1"/>
    <property type="match status" value="3"/>
</dbReference>
<feature type="coiled-coil region" evidence="8">
    <location>
        <begin position="608"/>
        <end position="691"/>
    </location>
</feature>
<evidence type="ECO:0000256" key="8">
    <source>
        <dbReference type="SAM" id="Coils"/>
    </source>
</evidence>
<dbReference type="FunFam" id="3.30.160.60:FF:000624">
    <property type="entry name" value="zinc finger protein 697"/>
    <property type="match status" value="1"/>
</dbReference>
<evidence type="ECO:0000256" key="6">
    <source>
        <dbReference type="ARBA" id="ARBA00023242"/>
    </source>
</evidence>
<accession>A0AAD8ZQB7</accession>
<evidence type="ECO:0000256" key="2">
    <source>
        <dbReference type="ARBA" id="ARBA00022723"/>
    </source>
</evidence>
<evidence type="ECO:0000256" key="9">
    <source>
        <dbReference type="SAM" id="MobiDB-lite"/>
    </source>
</evidence>
<comment type="caution">
    <text evidence="11">The sequence shown here is derived from an EMBL/GenBank/DDBJ whole genome shotgun (WGS) entry which is preliminary data.</text>
</comment>
<dbReference type="PANTHER" id="PTHR18950:SF0">
    <property type="entry name" value="PROGESTERONE IMMUNOMODULATORY BINDING FACTOR 1"/>
    <property type="match status" value="1"/>
</dbReference>
<dbReference type="EMBL" id="JAROKS010000006">
    <property type="protein sequence ID" value="KAK1802975.1"/>
    <property type="molecule type" value="Genomic_DNA"/>
</dbReference>
<evidence type="ECO:0000313" key="12">
    <source>
        <dbReference type="Proteomes" id="UP001239994"/>
    </source>
</evidence>
<dbReference type="InterPro" id="IPR026205">
    <property type="entry name" value="PIBF1"/>
</dbReference>
<dbReference type="GO" id="GO:0008270">
    <property type="term" value="F:zinc ion binding"/>
    <property type="evidence" value="ECO:0007669"/>
    <property type="project" value="UniProtKB-KW"/>
</dbReference>
<dbReference type="Gene3D" id="1.10.287.2610">
    <property type="match status" value="1"/>
</dbReference>
<proteinExistence type="predicted"/>
<feature type="region of interest" description="Disordered" evidence="9">
    <location>
        <begin position="1099"/>
        <end position="1121"/>
    </location>
</feature>
<dbReference type="AlphaFoldDB" id="A0AAD8ZQB7"/>
<evidence type="ECO:0000256" key="1">
    <source>
        <dbReference type="ARBA" id="ARBA00004123"/>
    </source>
</evidence>
<feature type="coiled-coil region" evidence="8">
    <location>
        <begin position="399"/>
        <end position="451"/>
    </location>
</feature>
<feature type="coiled-coil region" evidence="8">
    <location>
        <begin position="59"/>
        <end position="104"/>
    </location>
</feature>
<gene>
    <name evidence="11" type="ORF">P4O66_021504</name>
</gene>
<feature type="compositionally biased region" description="Polar residues" evidence="9">
    <location>
        <begin position="24"/>
        <end position="33"/>
    </location>
</feature>
<dbReference type="GO" id="GO:0060271">
    <property type="term" value="P:cilium assembly"/>
    <property type="evidence" value="ECO:0007669"/>
    <property type="project" value="TreeGrafter"/>
</dbReference>
<keyword evidence="12" id="KW-1185">Reference proteome</keyword>
<comment type="subcellular location">
    <subcellularLocation>
        <location evidence="1">Nucleus</location>
    </subcellularLocation>
</comment>
<sequence length="1222" mass="139364">MAPKKQKDHTANISSSIESEDFSLETTVPTEDISSSDEKDGSRKVTKQLLERKELLHNIQLLKIELSQKNLMIDNLKVEHLTKIEELEEQLNDALHQKQVLALRLDSQLKLQQDESRKQQALRKQEMDGILVRQKQLEETNRQLCERAGDVRRSLRDLELSEEKYSELRELPEDKLSISEYVAVRFYETVMPLRSLVTELQVKKSNMSEDLDSHRNQIKTLMESYEEERRARSELELRCQRVTLELADTKQLIQDDDYRRQNYDKVKRERDGYEGEVQELRKKLTMTDLTQTALTKERNDLSKAVATLQQSVTLLQKDKDYLSRQNMELNVRCAHEQERLDRLQGQLDDTKKAREEAYDKYVASRSVFAERYKTEYENKLQDELEHIRLKTSSEIESLQRASKEMYERENRNLREARDNAVLEKERAVSAEREAQTNYDRLLDQFRQLQLNSDSRTSELQSQLKLKAFEAERAQMVQEESARNLDLCQMECEKHQKKLEAGAPQTAVWPACSVIWRLCCTVLTKEFYTLQTSSEKRVAELQSQSAEQQVRLQAYEKLEKELDDVTMQAAEMENAEEAERVLFSYGYGANVPTTAKRRLKQSVHLAQRVLQLEKQNTQLRRDLERSTSHTEQLSEELQAANQLLQQAQQPYSYLIETVRRRDAQTQSMKVRLLQLEQEVSGLRKEKTALQQTNNNMAADLERLLGHREELSVMKQVLVGLCSQQHGEPSTIPAPEAFSTVARRTPELGAGAHDDELAKLRPKPTVFASSESFKVQPLHFLKLRPPRPAHSPHHISPRSPEQEAKRAVRVGKAHILPHALTIARRLGWSSKALADDIADLKTLRCLPQARLEMDKYLTPQPQASLLAKKNRRESPSAMDQFFMDDQGSPYSINMNVYLPDIACLRTSLCRPARASMPSQAKGKPLNQAFSPPQDCSISTAISAAPALPEFTSIFSSSSGPVTGVDADDAAGGLFVKQEVPSFELPQDGHLFQLLSSELDVPIQGISDSHAHALSSQVPPFHDLHLAAPQTAAKPYCGMPTAGYPLGPGQFAHGQTQVKVPYLPPSPPTSEPGSPDRQKELRHNLTPPPSYAATIASKMAVRTPSHPAPPPTRAPVNAGVSGMPVRYNRRTNPDLEKRRIHHCDFPGCKKVYTKSSHLKAHLRTHTGEKPYRCTWEGCDWRFARSDELTRHFRKHTGAKPFQCAVCSRSFSRSDHLALHMKRHQN</sequence>
<dbReference type="InterPro" id="IPR036236">
    <property type="entry name" value="Znf_C2H2_sf"/>
</dbReference>
<feature type="coiled-coil region" evidence="8">
    <location>
        <begin position="537"/>
        <end position="577"/>
    </location>
</feature>
<dbReference type="Proteomes" id="UP001239994">
    <property type="component" value="Unassembled WGS sequence"/>
</dbReference>
<dbReference type="FunFam" id="3.30.160.60:FF:000018">
    <property type="entry name" value="Krueppel-like factor 15"/>
    <property type="match status" value="1"/>
</dbReference>
<dbReference type="Gene3D" id="3.30.160.60">
    <property type="entry name" value="Classic Zinc Finger"/>
    <property type="match status" value="3"/>
</dbReference>
<dbReference type="InterPro" id="IPR013087">
    <property type="entry name" value="Znf_C2H2_type"/>
</dbReference>
<feature type="coiled-coil region" evidence="8">
    <location>
        <begin position="326"/>
        <end position="360"/>
    </location>
</feature>
<feature type="region of interest" description="Disordered" evidence="9">
    <location>
        <begin position="1055"/>
        <end position="1084"/>
    </location>
</feature>
<feature type="coiled-coil region" evidence="8">
    <location>
        <begin position="197"/>
        <end position="283"/>
    </location>
</feature>
<feature type="domain" description="C2H2-type" evidence="10">
    <location>
        <begin position="1168"/>
        <end position="1197"/>
    </location>
</feature>
<dbReference type="GO" id="GO:0005634">
    <property type="term" value="C:nucleus"/>
    <property type="evidence" value="ECO:0007669"/>
    <property type="project" value="UniProtKB-SubCell"/>
</dbReference>
<organism evidence="11 12">
    <name type="scientific">Electrophorus voltai</name>
    <dbReference type="NCBI Taxonomy" id="2609070"/>
    <lineage>
        <taxon>Eukaryota</taxon>
        <taxon>Metazoa</taxon>
        <taxon>Chordata</taxon>
        <taxon>Craniata</taxon>
        <taxon>Vertebrata</taxon>
        <taxon>Euteleostomi</taxon>
        <taxon>Actinopterygii</taxon>
        <taxon>Neopterygii</taxon>
        <taxon>Teleostei</taxon>
        <taxon>Ostariophysi</taxon>
        <taxon>Gymnotiformes</taxon>
        <taxon>Gymnotoidei</taxon>
        <taxon>Gymnotidae</taxon>
        <taxon>Electrophorus</taxon>
    </lineage>
</organism>
<dbReference type="PROSITE" id="PS50157">
    <property type="entry name" value="ZINC_FINGER_C2H2_2"/>
    <property type="match status" value="3"/>
</dbReference>
<dbReference type="SUPFAM" id="SSF57667">
    <property type="entry name" value="beta-beta-alpha zinc fingers"/>
    <property type="match status" value="2"/>
</dbReference>
<name>A0AAD8ZQB7_9TELE</name>
<feature type="region of interest" description="Disordered" evidence="9">
    <location>
        <begin position="1"/>
        <end position="44"/>
    </location>
</feature>
<feature type="domain" description="C2H2-type" evidence="10">
    <location>
        <begin position="1198"/>
        <end position="1222"/>
    </location>
</feature>
<keyword evidence="8" id="KW-0175">Coiled coil</keyword>
<reference evidence="11" key="1">
    <citation type="submission" date="2023-03" db="EMBL/GenBank/DDBJ databases">
        <title>Electrophorus voltai genome.</title>
        <authorList>
            <person name="Bian C."/>
        </authorList>
    </citation>
    <scope>NUCLEOTIDE SEQUENCE</scope>
    <source>
        <strain evidence="11">CB-2022</strain>
        <tissue evidence="11">Muscle</tissue>
    </source>
</reference>
<evidence type="ECO:0000259" key="10">
    <source>
        <dbReference type="PROSITE" id="PS50157"/>
    </source>
</evidence>
<dbReference type="SMART" id="SM00355">
    <property type="entry name" value="ZnF_C2H2"/>
    <property type="match status" value="3"/>
</dbReference>
<keyword evidence="6" id="KW-0539">Nucleus</keyword>
<feature type="compositionally biased region" description="Basic residues" evidence="9">
    <location>
        <begin position="783"/>
        <end position="794"/>
    </location>
</feature>
<feature type="compositionally biased region" description="Basic and acidic residues" evidence="9">
    <location>
        <begin position="1071"/>
        <end position="1080"/>
    </location>
</feature>
<dbReference type="CDD" id="cd21579">
    <property type="entry name" value="KLF5_N"/>
    <property type="match status" value="1"/>
</dbReference>
<feature type="domain" description="C2H2-type" evidence="10">
    <location>
        <begin position="1138"/>
        <end position="1167"/>
    </location>
</feature>
<keyword evidence="2" id="KW-0479">Metal-binding</keyword>
<keyword evidence="5" id="KW-0862">Zinc</keyword>
<dbReference type="PANTHER" id="PTHR18950">
    <property type="entry name" value="PROGESTERONE-INDUCED BLOCKING FACTOR 1"/>
    <property type="match status" value="1"/>
</dbReference>
<protein>
    <recommendedName>
        <fullName evidence="10">C2H2-type domain-containing protein</fullName>
    </recommendedName>
</protein>